<dbReference type="GO" id="GO:0045039">
    <property type="term" value="P:protein insertion into mitochondrial inner membrane"/>
    <property type="evidence" value="ECO:0007669"/>
    <property type="project" value="TreeGrafter"/>
</dbReference>
<dbReference type="OrthoDB" id="2942533at2759"/>
<comment type="similarity">
    <text evidence="9">Belongs to the Tom70 family.</text>
</comment>
<dbReference type="STRING" id="35722.A0A0B7NHZ7"/>
<evidence type="ECO:0000256" key="2">
    <source>
        <dbReference type="ARBA" id="ARBA00022692"/>
    </source>
</evidence>
<name>A0A0B7NHZ7_9FUNG</name>
<evidence type="ECO:0000256" key="5">
    <source>
        <dbReference type="ARBA" id="ARBA00022803"/>
    </source>
</evidence>
<dbReference type="PANTHER" id="PTHR46208">
    <property type="entry name" value="MITOCHONDRIAL IMPORT RECEPTOR SUBUNIT TOM70"/>
    <property type="match status" value="1"/>
</dbReference>
<dbReference type="Gene3D" id="1.25.40.10">
    <property type="entry name" value="Tetratricopeptide repeat domain"/>
    <property type="match status" value="2"/>
</dbReference>
<evidence type="ECO:0000313" key="12">
    <source>
        <dbReference type="Proteomes" id="UP000054107"/>
    </source>
</evidence>
<dbReference type="SMART" id="SM00028">
    <property type="entry name" value="TPR"/>
    <property type="match status" value="10"/>
</dbReference>
<keyword evidence="5 10" id="KW-0802">TPR repeat</keyword>
<feature type="repeat" description="TPR" evidence="10">
    <location>
        <begin position="230"/>
        <end position="263"/>
    </location>
</feature>
<keyword evidence="3" id="KW-0677">Repeat</keyword>
<reference evidence="11 12" key="1">
    <citation type="submission" date="2014-09" db="EMBL/GenBank/DDBJ databases">
        <authorList>
            <person name="Ellenberger Sabrina"/>
        </authorList>
    </citation>
    <scope>NUCLEOTIDE SEQUENCE [LARGE SCALE GENOMIC DNA]</scope>
    <source>
        <strain evidence="11 12">CBS 412.66</strain>
    </source>
</reference>
<dbReference type="AlphaFoldDB" id="A0A0B7NHZ7"/>
<dbReference type="Pfam" id="PF13181">
    <property type="entry name" value="TPR_8"/>
    <property type="match status" value="1"/>
</dbReference>
<evidence type="ECO:0000313" key="11">
    <source>
        <dbReference type="EMBL" id="CEP15164.1"/>
    </source>
</evidence>
<keyword evidence="2" id="KW-0812">Transmembrane</keyword>
<dbReference type="SUPFAM" id="SSF48452">
    <property type="entry name" value="TPR-like"/>
    <property type="match status" value="1"/>
</dbReference>
<comment type="subcellular location">
    <subcellularLocation>
        <location evidence="1">Mitochondrion outer membrane</location>
        <topology evidence="1">Single-pass membrane protein</topology>
    </subcellularLocation>
</comment>
<dbReference type="PROSITE" id="PS50005">
    <property type="entry name" value="TPR"/>
    <property type="match status" value="3"/>
</dbReference>
<accession>A0A0B7NHZ7</accession>
<evidence type="ECO:0000256" key="3">
    <source>
        <dbReference type="ARBA" id="ARBA00022737"/>
    </source>
</evidence>
<evidence type="ECO:0000256" key="10">
    <source>
        <dbReference type="PROSITE-ProRule" id="PRU00339"/>
    </source>
</evidence>
<dbReference type="PANTHER" id="PTHR46208:SF1">
    <property type="entry name" value="MITOCHONDRIAL IMPORT RECEPTOR SUBUNIT TOM70"/>
    <property type="match status" value="1"/>
</dbReference>
<feature type="repeat" description="TPR" evidence="10">
    <location>
        <begin position="366"/>
        <end position="399"/>
    </location>
</feature>
<dbReference type="Pfam" id="PF13432">
    <property type="entry name" value="TPR_16"/>
    <property type="match status" value="1"/>
</dbReference>
<feature type="repeat" description="TPR" evidence="10">
    <location>
        <begin position="298"/>
        <end position="331"/>
    </location>
</feature>
<evidence type="ECO:0000256" key="7">
    <source>
        <dbReference type="ARBA" id="ARBA00023128"/>
    </source>
</evidence>
<dbReference type="GO" id="GO:0008320">
    <property type="term" value="F:protein transmembrane transporter activity"/>
    <property type="evidence" value="ECO:0007669"/>
    <property type="project" value="TreeGrafter"/>
</dbReference>
<dbReference type="PROSITE" id="PS50293">
    <property type="entry name" value="TPR_REGION"/>
    <property type="match status" value="1"/>
</dbReference>
<dbReference type="EMBL" id="LN731931">
    <property type="protein sequence ID" value="CEP15164.1"/>
    <property type="molecule type" value="Genomic_DNA"/>
</dbReference>
<evidence type="ECO:0000256" key="1">
    <source>
        <dbReference type="ARBA" id="ARBA00004572"/>
    </source>
</evidence>
<dbReference type="GO" id="GO:0030150">
    <property type="term" value="P:protein import into mitochondrial matrix"/>
    <property type="evidence" value="ECO:0007669"/>
    <property type="project" value="TreeGrafter"/>
</dbReference>
<keyword evidence="12" id="KW-1185">Reference proteome</keyword>
<dbReference type="InterPro" id="IPR011990">
    <property type="entry name" value="TPR-like_helical_dom_sf"/>
</dbReference>
<keyword evidence="4" id="KW-1000">Mitochondrion outer membrane</keyword>
<proteinExistence type="inferred from homology"/>
<dbReference type="InterPro" id="IPR019734">
    <property type="entry name" value="TPR_rpt"/>
</dbReference>
<evidence type="ECO:0000256" key="6">
    <source>
        <dbReference type="ARBA" id="ARBA00022989"/>
    </source>
</evidence>
<organism evidence="11 12">
    <name type="scientific">Parasitella parasitica</name>
    <dbReference type="NCBI Taxonomy" id="35722"/>
    <lineage>
        <taxon>Eukaryota</taxon>
        <taxon>Fungi</taxon>
        <taxon>Fungi incertae sedis</taxon>
        <taxon>Mucoromycota</taxon>
        <taxon>Mucoromycotina</taxon>
        <taxon>Mucoromycetes</taxon>
        <taxon>Mucorales</taxon>
        <taxon>Mucorineae</taxon>
        <taxon>Mucoraceae</taxon>
        <taxon>Parasitella</taxon>
    </lineage>
</organism>
<dbReference type="Pfam" id="PF00515">
    <property type="entry name" value="TPR_1"/>
    <property type="match status" value="1"/>
</dbReference>
<keyword evidence="7" id="KW-0496">Mitochondrion</keyword>
<dbReference type="Pfam" id="PF14559">
    <property type="entry name" value="TPR_19"/>
    <property type="match status" value="1"/>
</dbReference>
<dbReference type="GO" id="GO:0030943">
    <property type="term" value="F:mitochondrion targeting sequence binding"/>
    <property type="evidence" value="ECO:0007669"/>
    <property type="project" value="TreeGrafter"/>
</dbReference>
<keyword evidence="6" id="KW-1133">Transmembrane helix</keyword>
<evidence type="ECO:0000256" key="8">
    <source>
        <dbReference type="ARBA" id="ARBA00023136"/>
    </source>
</evidence>
<dbReference type="GO" id="GO:0005741">
    <property type="term" value="C:mitochondrial outer membrane"/>
    <property type="evidence" value="ECO:0007669"/>
    <property type="project" value="UniProtKB-SubCell"/>
</dbReference>
<dbReference type="Proteomes" id="UP000054107">
    <property type="component" value="Unassembled WGS sequence"/>
</dbReference>
<keyword evidence="8" id="KW-0472">Membrane</keyword>
<evidence type="ECO:0000256" key="9">
    <source>
        <dbReference type="ARBA" id="ARBA00038030"/>
    </source>
</evidence>
<sequence length="496" mass="55958">MHFHIEETVPNLTDEMYETMSDNVIALLKRSASTSLKVKGNQAFTEKRYHDAIQLYTQAICFLADPIFYSNRAACFSNLGNMDRVIADCSEALRLNPTYIRALQRRAQAYEVTGDESNALFDYTAISILEGFKNEGASEASERLLKSIAEQKAKELIKTKPHRLPSSVFITAYLNSFRPDKNIDKLPYVLYEYEGDAYFVKAKAALEQKKYHESLEYIKIAVELGCTNQASAFNLKGTLSFLEGQSDVALEAFDQALILDPCYTQVYIKKSDVYVEKGDLKTALANFEIVAQMDLMDAEAYYHRGQIYFVSGHHDLALKDYTESVRLDPTFVYSQIQLAVVEHKLGNHSKAVDIFLKASTQFPTCAEIYNFYGEILIDKGKTQGAIGMFTKAMALDPTHPIPYINKAMILYQNLGKPEEAIQLCKNALDVDPACDAAVASLAQMLVEQNRPSEALIYYEKSIDLARTLTELTHAISYVEATKTRIRFLQKYGRISK</sequence>
<evidence type="ECO:0000256" key="4">
    <source>
        <dbReference type="ARBA" id="ARBA00022787"/>
    </source>
</evidence>
<protein>
    <submittedName>
        <fullName evidence="11">Uncharacterized protein</fullName>
    </submittedName>
</protein>
<gene>
    <name evidence="11" type="primary">PARPA_09367.1 scaffold 36248</name>
</gene>